<dbReference type="RefSeq" id="WP_273596689.1">
    <property type="nucleotide sequence ID" value="NZ_JAQQXS010000008.1"/>
</dbReference>
<feature type="domain" description="Histidine kinase" evidence="13">
    <location>
        <begin position="372"/>
        <end position="578"/>
    </location>
</feature>
<sequence length="734" mass="79349">MSNADASKARAIFFAEAREQCERLEAILLAKPGAGDAEICQRLFRTAHTIKGSAGLFGLQTLQQFAHEMESVLERLRQGQIVLDQALVSLLLRCKDHLRSLIDSGEWAQTPDVVEQVQARVLSEALHALCAEGSGAAAAVVGVLEAESGGRLICSANPYWQVGLRFDPALFRKGFDPLLLLNDLSELGELRQVQVVWRDWPALPVLDATECFFGLNLSLASQADATSLGEVFELIQHDACVALLPPRAPLRDYRLWAERLQARAPTQAGESVAAQVQRWQDCGALTAQEAARVMANEVQADTVMLNEDIRTEAQLTQPALPLKAEAAYVRVEAGKLDRLIDRVGELVLALAGTDLLARREGDPLLLQSVGTLQGLVESLREDALTLRMVPLDEVFGRFPRLVREVALQLGKNIRLELAGAQTEIDKTLVEPLTEALTHLVRNALDHGLELPAERLGSGKPAQGVLRIAAWQEAQSVWVEVLDDGRGIAHDKVLARARSLGLVAGDVAELPEGAASDAALMQWIFRPGFSTATQLSALSGRGVGLDVVKRNIEALRGEIDVSSRPKQGSCFRLRLPLTLSLIEGFQVEVSGASYVLPLSAVLACDSYSVQAAAGARGHLLVRDEWLPCVHLRELFGQADTGPSAYAVIVRFGARRVVLVVDRLVGQMQAVIKPLGPLFRALRGISGTTILANGQAALVLDVGQLIQWVEQREARAGGVPFGTLAPASSPFRGEYS</sequence>
<dbReference type="InterPro" id="IPR002545">
    <property type="entry name" value="CheW-lke_dom"/>
</dbReference>
<reference evidence="16 17" key="1">
    <citation type="submission" date="2022-10" db="EMBL/GenBank/DDBJ databases">
        <title>paucibacter sp. hw8 Genome sequencing.</title>
        <authorList>
            <person name="Park S."/>
        </authorList>
    </citation>
    <scope>NUCLEOTIDE SEQUENCE [LARGE SCALE GENOMIC DNA]</scope>
    <source>
        <strain evidence="17">hw8</strain>
    </source>
</reference>
<name>A0ABT5KUV7_9BURK</name>
<dbReference type="InterPro" id="IPR051315">
    <property type="entry name" value="Bact_Chemotaxis_CheA"/>
</dbReference>
<evidence type="ECO:0000256" key="10">
    <source>
        <dbReference type="ARBA" id="ARBA00023012"/>
    </source>
</evidence>
<dbReference type="InterPro" id="IPR004358">
    <property type="entry name" value="Sig_transdc_His_kin-like_C"/>
</dbReference>
<evidence type="ECO:0000256" key="6">
    <source>
        <dbReference type="ARBA" id="ARBA00022679"/>
    </source>
</evidence>
<dbReference type="Pfam" id="PF01584">
    <property type="entry name" value="CheW"/>
    <property type="match status" value="1"/>
</dbReference>
<dbReference type="SMART" id="SM00073">
    <property type="entry name" value="HPT"/>
    <property type="match status" value="1"/>
</dbReference>
<dbReference type="Pfam" id="PF01627">
    <property type="entry name" value="Hpt"/>
    <property type="match status" value="1"/>
</dbReference>
<feature type="modified residue" description="Phosphohistidine" evidence="12">
    <location>
        <position position="48"/>
    </location>
</feature>
<evidence type="ECO:0000256" key="11">
    <source>
        <dbReference type="ARBA" id="ARBA00035100"/>
    </source>
</evidence>
<keyword evidence="5 12" id="KW-0597">Phosphoprotein</keyword>
<dbReference type="InterPro" id="IPR036890">
    <property type="entry name" value="HATPase_C_sf"/>
</dbReference>
<evidence type="ECO:0000256" key="2">
    <source>
        <dbReference type="ARBA" id="ARBA00012438"/>
    </source>
</evidence>
<dbReference type="SUPFAM" id="SSF55874">
    <property type="entry name" value="ATPase domain of HSP90 chaperone/DNA topoisomerase II/histidine kinase"/>
    <property type="match status" value="1"/>
</dbReference>
<comment type="caution">
    <text evidence="16">The sequence shown here is derived from an EMBL/GenBank/DDBJ whole genome shotgun (WGS) entry which is preliminary data.</text>
</comment>
<dbReference type="InterPro" id="IPR005467">
    <property type="entry name" value="His_kinase_dom"/>
</dbReference>
<keyword evidence="4" id="KW-0145">Chemotaxis</keyword>
<dbReference type="Pfam" id="PF02895">
    <property type="entry name" value="H-kinase_dim"/>
    <property type="match status" value="1"/>
</dbReference>
<dbReference type="InterPro" id="IPR036061">
    <property type="entry name" value="CheW-like_dom_sf"/>
</dbReference>
<evidence type="ECO:0000256" key="8">
    <source>
        <dbReference type="ARBA" id="ARBA00022777"/>
    </source>
</evidence>
<keyword evidence="17" id="KW-1185">Reference proteome</keyword>
<dbReference type="InterPro" id="IPR004105">
    <property type="entry name" value="CheA-like_dim"/>
</dbReference>
<evidence type="ECO:0000256" key="12">
    <source>
        <dbReference type="PROSITE-ProRule" id="PRU00110"/>
    </source>
</evidence>
<evidence type="ECO:0000259" key="13">
    <source>
        <dbReference type="PROSITE" id="PS50109"/>
    </source>
</evidence>
<dbReference type="SUPFAM" id="SSF50341">
    <property type="entry name" value="CheW-like"/>
    <property type="match status" value="1"/>
</dbReference>
<dbReference type="EMBL" id="JAQQXS010000008">
    <property type="protein sequence ID" value="MDC8785572.1"/>
    <property type="molecule type" value="Genomic_DNA"/>
</dbReference>
<dbReference type="InterPro" id="IPR036641">
    <property type="entry name" value="HPT_dom_sf"/>
</dbReference>
<dbReference type="SMART" id="SM00260">
    <property type="entry name" value="CheW"/>
    <property type="match status" value="1"/>
</dbReference>
<keyword evidence="6" id="KW-0808">Transferase</keyword>
<dbReference type="Gene3D" id="3.30.565.10">
    <property type="entry name" value="Histidine kinase-like ATPase, C-terminal domain"/>
    <property type="match status" value="1"/>
</dbReference>
<protein>
    <recommendedName>
        <fullName evidence="3">Chemotaxis protein CheA</fullName>
        <ecNumber evidence="2">2.7.13.3</ecNumber>
    </recommendedName>
</protein>
<organism evidence="16 17">
    <name type="scientific">Roseateles koreensis</name>
    <dbReference type="NCBI Taxonomy" id="2987526"/>
    <lineage>
        <taxon>Bacteria</taxon>
        <taxon>Pseudomonadati</taxon>
        <taxon>Pseudomonadota</taxon>
        <taxon>Betaproteobacteria</taxon>
        <taxon>Burkholderiales</taxon>
        <taxon>Sphaerotilaceae</taxon>
        <taxon>Roseateles</taxon>
    </lineage>
</organism>
<proteinExistence type="predicted"/>
<dbReference type="PROSITE" id="PS50109">
    <property type="entry name" value="HIS_KIN"/>
    <property type="match status" value="1"/>
</dbReference>
<comment type="catalytic activity">
    <reaction evidence="1">
        <text>ATP + protein L-histidine = ADP + protein N-phospho-L-histidine.</text>
        <dbReference type="EC" id="2.7.13.3"/>
    </reaction>
</comment>
<evidence type="ECO:0000256" key="5">
    <source>
        <dbReference type="ARBA" id="ARBA00022553"/>
    </source>
</evidence>
<evidence type="ECO:0000256" key="9">
    <source>
        <dbReference type="ARBA" id="ARBA00022840"/>
    </source>
</evidence>
<dbReference type="InterPro" id="IPR008207">
    <property type="entry name" value="Sig_transdc_His_kin_Hpt_dom"/>
</dbReference>
<dbReference type="SUPFAM" id="SSF47226">
    <property type="entry name" value="Histidine-containing phosphotransfer domain, HPT domain"/>
    <property type="match status" value="1"/>
</dbReference>
<feature type="domain" description="CheW-like" evidence="14">
    <location>
        <begin position="580"/>
        <end position="709"/>
    </location>
</feature>
<keyword evidence="9" id="KW-0067">ATP-binding</keyword>
<evidence type="ECO:0000256" key="3">
    <source>
        <dbReference type="ARBA" id="ARBA00021495"/>
    </source>
</evidence>
<dbReference type="PANTHER" id="PTHR43395:SF10">
    <property type="entry name" value="CHEMOTAXIS PROTEIN CHEA"/>
    <property type="match status" value="1"/>
</dbReference>
<dbReference type="SMART" id="SM01231">
    <property type="entry name" value="H-kinase_dim"/>
    <property type="match status" value="1"/>
</dbReference>
<evidence type="ECO:0000313" key="16">
    <source>
        <dbReference type="EMBL" id="MDC8785572.1"/>
    </source>
</evidence>
<accession>A0ABT5KUV7</accession>
<dbReference type="PRINTS" id="PR00344">
    <property type="entry name" value="BCTRLSENSOR"/>
</dbReference>
<evidence type="ECO:0000313" key="17">
    <source>
        <dbReference type="Proteomes" id="UP001219862"/>
    </source>
</evidence>
<dbReference type="EC" id="2.7.13.3" evidence="2"/>
<dbReference type="SUPFAM" id="SSF47384">
    <property type="entry name" value="Homodimeric domain of signal transducing histidine kinase"/>
    <property type="match status" value="1"/>
</dbReference>
<dbReference type="CDD" id="cd00088">
    <property type="entry name" value="HPT"/>
    <property type="match status" value="1"/>
</dbReference>
<feature type="domain" description="HPt" evidence="15">
    <location>
        <begin position="2"/>
        <end position="105"/>
    </location>
</feature>
<dbReference type="Gene3D" id="1.20.120.160">
    <property type="entry name" value="HPT domain"/>
    <property type="match status" value="1"/>
</dbReference>
<evidence type="ECO:0000259" key="14">
    <source>
        <dbReference type="PROSITE" id="PS50851"/>
    </source>
</evidence>
<gene>
    <name evidence="16" type="ORF">PRZ01_10245</name>
</gene>
<dbReference type="PROSITE" id="PS50894">
    <property type="entry name" value="HPT"/>
    <property type="match status" value="1"/>
</dbReference>
<dbReference type="Proteomes" id="UP001219862">
    <property type="component" value="Unassembled WGS sequence"/>
</dbReference>
<dbReference type="PROSITE" id="PS50851">
    <property type="entry name" value="CHEW"/>
    <property type="match status" value="1"/>
</dbReference>
<dbReference type="InterPro" id="IPR037006">
    <property type="entry name" value="CheA-like_homodim_sf"/>
</dbReference>
<dbReference type="Gene3D" id="2.30.30.40">
    <property type="entry name" value="SH3 Domains"/>
    <property type="match status" value="1"/>
</dbReference>
<comment type="function">
    <text evidence="11">Involved in the transmission of sensory signals from the chemoreceptors to the flagellar motors. CheA is autophosphorylated; it can transfer its phosphate group to either CheB or CheY.</text>
</comment>
<dbReference type="Pfam" id="PF02518">
    <property type="entry name" value="HATPase_c"/>
    <property type="match status" value="1"/>
</dbReference>
<keyword evidence="7" id="KW-0547">Nucleotide-binding</keyword>
<evidence type="ECO:0000259" key="15">
    <source>
        <dbReference type="PROSITE" id="PS50894"/>
    </source>
</evidence>
<keyword evidence="10" id="KW-0902">Two-component regulatory system</keyword>
<evidence type="ECO:0000256" key="4">
    <source>
        <dbReference type="ARBA" id="ARBA00022500"/>
    </source>
</evidence>
<dbReference type="PANTHER" id="PTHR43395">
    <property type="entry name" value="SENSOR HISTIDINE KINASE CHEA"/>
    <property type="match status" value="1"/>
</dbReference>
<keyword evidence="8" id="KW-0418">Kinase</keyword>
<dbReference type="Gene3D" id="1.10.287.560">
    <property type="entry name" value="Histidine kinase CheA-like, homodimeric domain"/>
    <property type="match status" value="1"/>
</dbReference>
<evidence type="ECO:0000256" key="7">
    <source>
        <dbReference type="ARBA" id="ARBA00022741"/>
    </source>
</evidence>
<dbReference type="InterPro" id="IPR036097">
    <property type="entry name" value="HisK_dim/P_sf"/>
</dbReference>
<evidence type="ECO:0000256" key="1">
    <source>
        <dbReference type="ARBA" id="ARBA00000085"/>
    </source>
</evidence>
<dbReference type="InterPro" id="IPR003594">
    <property type="entry name" value="HATPase_dom"/>
</dbReference>
<dbReference type="SMART" id="SM00387">
    <property type="entry name" value="HATPase_c"/>
    <property type="match status" value="1"/>
</dbReference>